<dbReference type="PANTHER" id="PTHR34308">
    <property type="entry name" value="COBALAMIN BIOSYNTHESIS PROTEIN CBIB"/>
    <property type="match status" value="1"/>
</dbReference>
<keyword evidence="4 9" id="KW-1003">Cell membrane</keyword>
<comment type="similarity">
    <text evidence="3 9">Belongs to the CobD/CbiB family.</text>
</comment>
<dbReference type="RefSeq" id="WP_021244808.1">
    <property type="nucleotide sequence ID" value="NZ_JACIIY010000040.1"/>
</dbReference>
<evidence type="ECO:0000256" key="6">
    <source>
        <dbReference type="ARBA" id="ARBA00022692"/>
    </source>
</evidence>
<evidence type="ECO:0000313" key="10">
    <source>
        <dbReference type="EMBL" id="TWH89470.1"/>
    </source>
</evidence>
<comment type="caution">
    <text evidence="10">The sequence shown here is derived from an EMBL/GenBank/DDBJ whole genome shotgun (WGS) entry which is preliminary data.</text>
</comment>
<accession>A0A562K222</accession>
<protein>
    <recommendedName>
        <fullName evidence="9">Cobalamin biosynthesis protein CobD</fullName>
    </recommendedName>
</protein>
<evidence type="ECO:0000256" key="2">
    <source>
        <dbReference type="ARBA" id="ARBA00004953"/>
    </source>
</evidence>
<dbReference type="GO" id="GO:0048472">
    <property type="term" value="F:threonine-phosphate decarboxylase activity"/>
    <property type="evidence" value="ECO:0007669"/>
    <property type="project" value="InterPro"/>
</dbReference>
<evidence type="ECO:0000256" key="9">
    <source>
        <dbReference type="HAMAP-Rule" id="MF_00024"/>
    </source>
</evidence>
<dbReference type="Pfam" id="PF03186">
    <property type="entry name" value="CobD_Cbib"/>
    <property type="match status" value="1"/>
</dbReference>
<evidence type="ECO:0000256" key="5">
    <source>
        <dbReference type="ARBA" id="ARBA00022573"/>
    </source>
</evidence>
<evidence type="ECO:0000256" key="1">
    <source>
        <dbReference type="ARBA" id="ARBA00004651"/>
    </source>
</evidence>
<dbReference type="GO" id="GO:0005886">
    <property type="term" value="C:plasma membrane"/>
    <property type="evidence" value="ECO:0007669"/>
    <property type="project" value="UniProtKB-SubCell"/>
</dbReference>
<proteinExistence type="inferred from homology"/>
<sequence length="312" mass="33755">MAEPVALTALVLDTAIGWPTALYARFGHPVGLFARIIDRCERRWNRPERPERERQLLGITTLCLLIGVAGGFALLVQIVILHLCGPSGWPLLSLLAFPALAQRSLFDHVRAVANTLAKGDLGEAQRAVGMIVGRDTETLDESGVARAAIESLAESFCDGIAAPLLWLLVLGLPGIWAYKAINTADSLIGHREERWRAFGWAAARADDILNLLPARIGGAVICVAAWGGWRTMIRDARKHASPNAGWTEAAMAGALDLRLAGPIAYDGASHHKPWIGDSRNTADARDIERALTIYIRACLLLWMIAGAAAWLL</sequence>
<feature type="transmembrane region" description="Helical" evidence="9">
    <location>
        <begin position="156"/>
        <end position="178"/>
    </location>
</feature>
<keyword evidence="5 9" id="KW-0169">Cobalamin biosynthesis</keyword>
<keyword evidence="8 9" id="KW-0472">Membrane</keyword>
<evidence type="ECO:0000256" key="4">
    <source>
        <dbReference type="ARBA" id="ARBA00022475"/>
    </source>
</evidence>
<dbReference type="PANTHER" id="PTHR34308:SF1">
    <property type="entry name" value="COBALAMIN BIOSYNTHESIS PROTEIN CBIB"/>
    <property type="match status" value="1"/>
</dbReference>
<feature type="transmembrane region" description="Helical" evidence="9">
    <location>
        <begin position="56"/>
        <end position="81"/>
    </location>
</feature>
<dbReference type="InterPro" id="IPR004485">
    <property type="entry name" value="Cobalamin_biosynth_CobD/CbiB"/>
</dbReference>
<dbReference type="Proteomes" id="UP000316624">
    <property type="component" value="Unassembled WGS sequence"/>
</dbReference>
<comment type="pathway">
    <text evidence="2 9">Cofactor biosynthesis; adenosylcobalamin biosynthesis.</text>
</comment>
<dbReference type="GO" id="GO:0015420">
    <property type="term" value="F:ABC-type vitamin B12 transporter activity"/>
    <property type="evidence" value="ECO:0007669"/>
    <property type="project" value="UniProtKB-UniRule"/>
</dbReference>
<dbReference type="AlphaFoldDB" id="A0A562K222"/>
<keyword evidence="11" id="KW-1185">Reference proteome</keyword>
<dbReference type="HAMAP" id="MF_00024">
    <property type="entry name" value="CobD_CbiB"/>
    <property type="match status" value="1"/>
</dbReference>
<keyword evidence="7 9" id="KW-1133">Transmembrane helix</keyword>
<feature type="transmembrane region" description="Helical" evidence="9">
    <location>
        <begin position="293"/>
        <end position="311"/>
    </location>
</feature>
<evidence type="ECO:0000256" key="3">
    <source>
        <dbReference type="ARBA" id="ARBA00006263"/>
    </source>
</evidence>
<keyword evidence="6 9" id="KW-0812">Transmembrane</keyword>
<dbReference type="NCBIfam" id="TIGR00380">
    <property type="entry name" value="cobal_cbiB"/>
    <property type="match status" value="1"/>
</dbReference>
<comment type="subcellular location">
    <subcellularLocation>
        <location evidence="1 9">Cell membrane</location>
        <topology evidence="1 9">Multi-pass membrane protein</topology>
    </subcellularLocation>
</comment>
<gene>
    <name evidence="9" type="primary">cobD</name>
    <name evidence="10" type="ORF">IQ35_03801</name>
</gene>
<evidence type="ECO:0000256" key="7">
    <source>
        <dbReference type="ARBA" id="ARBA00022989"/>
    </source>
</evidence>
<reference evidence="10 11" key="1">
    <citation type="journal article" date="2015" name="Stand. Genomic Sci.">
        <title>Genomic Encyclopedia of Bacterial and Archaeal Type Strains, Phase III: the genomes of soil and plant-associated and newly described type strains.</title>
        <authorList>
            <person name="Whitman W.B."/>
            <person name="Woyke T."/>
            <person name="Klenk H.P."/>
            <person name="Zhou Y."/>
            <person name="Lilburn T.G."/>
            <person name="Beck B.J."/>
            <person name="De Vos P."/>
            <person name="Vandamme P."/>
            <person name="Eisen J.A."/>
            <person name="Garrity G."/>
            <person name="Hugenholtz P."/>
            <person name="Kyrpides N.C."/>
        </authorList>
    </citation>
    <scope>NUCLEOTIDE SEQUENCE [LARGE SCALE GENOMIC DNA]</scope>
    <source>
        <strain evidence="10 11">CGMCC 1.7748</strain>
    </source>
</reference>
<organism evidence="10 11">
    <name type="scientific">Sphingobium wenxiniae (strain DSM 21828 / CGMCC 1.7748 / JZ-1)</name>
    <dbReference type="NCBI Taxonomy" id="595605"/>
    <lineage>
        <taxon>Bacteria</taxon>
        <taxon>Pseudomonadati</taxon>
        <taxon>Pseudomonadota</taxon>
        <taxon>Alphaproteobacteria</taxon>
        <taxon>Sphingomonadales</taxon>
        <taxon>Sphingomonadaceae</taxon>
        <taxon>Sphingobium</taxon>
    </lineage>
</organism>
<name>A0A562K222_SPHWJ</name>
<dbReference type="EMBL" id="VLKK01000030">
    <property type="protein sequence ID" value="TWH89470.1"/>
    <property type="molecule type" value="Genomic_DNA"/>
</dbReference>
<evidence type="ECO:0000256" key="8">
    <source>
        <dbReference type="ARBA" id="ARBA00023136"/>
    </source>
</evidence>
<evidence type="ECO:0000313" key="11">
    <source>
        <dbReference type="Proteomes" id="UP000316624"/>
    </source>
</evidence>
<dbReference type="UniPathway" id="UPA00148"/>
<comment type="function">
    <text evidence="9">Converts cobyric acid to cobinamide by the addition of aminopropanol on the F carboxylic group.</text>
</comment>
<dbReference type="GO" id="GO:0009236">
    <property type="term" value="P:cobalamin biosynthetic process"/>
    <property type="evidence" value="ECO:0007669"/>
    <property type="project" value="UniProtKB-UniRule"/>
</dbReference>
<comment type="caution">
    <text evidence="9">Lacks conserved residue(s) required for the propagation of feature annotation.</text>
</comment>